<evidence type="ECO:0008006" key="4">
    <source>
        <dbReference type="Google" id="ProtNLM"/>
    </source>
</evidence>
<organism evidence="2 3">
    <name type="scientific">Clavispora lusitaniae</name>
    <name type="common">Candida lusitaniae</name>
    <dbReference type="NCBI Taxonomy" id="36911"/>
    <lineage>
        <taxon>Eukaryota</taxon>
        <taxon>Fungi</taxon>
        <taxon>Dikarya</taxon>
        <taxon>Ascomycota</taxon>
        <taxon>Saccharomycotina</taxon>
        <taxon>Pichiomycetes</taxon>
        <taxon>Metschnikowiaceae</taxon>
        <taxon>Clavispora</taxon>
    </lineage>
</organism>
<gene>
    <name evidence="2" type="ORF">A9F13_06g00539</name>
</gene>
<evidence type="ECO:0000256" key="1">
    <source>
        <dbReference type="SAM" id="Phobius"/>
    </source>
</evidence>
<sequence length="361" mass="41216">MARGFFSAPPLNYETLARRLALFHKRRATPSLLADYIRANRQLQRTTNQTRHLSPGQNDLGLKVNVASSTLEKELWAVMRRYWPMCVASDLVVQTYVLSAVNADIGPAFSLVAANHKQHSQDLSPGVMALVALLLRRNDYHGCFKLLDITLNSAESKEKRRGQWLSTLGLGIIGATGAGAFVSTCLPLTPWLLSFGVASVCVLGPFFGFRTIEAAAQGARVAWRPRTGFFHRWSQRHEWQLVNRIITSFEEHHEVNGRNFHTSEVRRAPSLAMFDSNDYELHLPQSRALTFPGENFVADERADELARYFRGELQRRRMVWNVLEEERMFIECWSAQGENYFWGEPDQDPAEMVQFHSRAKY</sequence>
<dbReference type="AlphaFoldDB" id="A0AA91Q038"/>
<proteinExistence type="predicted"/>
<evidence type="ECO:0000313" key="3">
    <source>
        <dbReference type="Proteomes" id="UP000195602"/>
    </source>
</evidence>
<dbReference type="Proteomes" id="UP000195602">
    <property type="component" value="Unassembled WGS sequence"/>
</dbReference>
<feature type="transmembrane region" description="Helical" evidence="1">
    <location>
        <begin position="188"/>
        <end position="209"/>
    </location>
</feature>
<name>A0AA91Q038_CLALS</name>
<comment type="caution">
    <text evidence="2">The sequence shown here is derived from an EMBL/GenBank/DDBJ whole genome shotgun (WGS) entry which is preliminary data.</text>
</comment>
<reference evidence="2 3" key="1">
    <citation type="submission" date="2017-04" db="EMBL/GenBank/DDBJ databases">
        <title>Draft genome of the yeast Clavispora lusitaniae type strain CBS 6936.</title>
        <authorList>
            <person name="Durrens P."/>
            <person name="Klopp C."/>
            <person name="Biteau N."/>
            <person name="Fitton-Ouhabi V."/>
            <person name="Dementhon K."/>
            <person name="Accoceberry I."/>
            <person name="Sherman D.J."/>
            <person name="Noel T."/>
        </authorList>
    </citation>
    <scope>NUCLEOTIDE SEQUENCE [LARGE SCALE GENOMIC DNA]</scope>
    <source>
        <strain evidence="2 3">CBS 6936</strain>
    </source>
</reference>
<evidence type="ECO:0000313" key="2">
    <source>
        <dbReference type="EMBL" id="OVF08931.1"/>
    </source>
</evidence>
<keyword evidence="1" id="KW-0472">Membrane</keyword>
<accession>A0AA91Q038</accession>
<dbReference type="EMBL" id="LYUB02000006">
    <property type="protein sequence ID" value="OVF08931.1"/>
    <property type="molecule type" value="Genomic_DNA"/>
</dbReference>
<protein>
    <recommendedName>
        <fullName evidence="4">Transmembrane protein</fullName>
    </recommendedName>
</protein>
<keyword evidence="1" id="KW-0812">Transmembrane</keyword>
<keyword evidence="1" id="KW-1133">Transmembrane helix</keyword>
<feature type="transmembrane region" description="Helical" evidence="1">
    <location>
        <begin position="164"/>
        <end position="182"/>
    </location>
</feature>
<dbReference type="KEGG" id="clus:A9F13_06g00539"/>